<dbReference type="Pfam" id="PF23019">
    <property type="entry name" value="DUF7033"/>
    <property type="match status" value="1"/>
</dbReference>
<keyword evidence="3" id="KW-1185">Reference proteome</keyword>
<sequence length="429" mass="50641">MLLVYTQKVTPRIIYIFKHICTNMLGVQIKFTSKIEEFVAHDGFKMSYGKQALGNEFFIQNTDILLEHGFGELEIKVQPWGNTVCFFPVSDNSDLPFDIFAASFYLLTRYEEYLPHVKDEAGRFPVSESLAFRESFLKTPVVDIWVQKFKQVLRQKFPEMEFKKIEFHVESIFAIEHGFVFNNKGIIRSMVGWGNDLVKLHFHRFFDRIKSWMKIKKDPFDVFDELVHLIKKHSLSTIFMFKVADFTLYDRNINYNRIPYRSNIKYVSDYAKIGLLLGHYSSQTLKVLKSEKFRLENIIHYPLENILNASYDLGIPEHFNTLAELEFENDYSMGYPDDLGFRAGTCSSYLFYDINMEITSPLQIHPYIFNSKVGKKYSSEELKKEIAKIHERVKNVGGTFRAIFKNEDFSEYYNNKRYYSLLKQIHEIE</sequence>
<dbReference type="STRING" id="1334022.SAMN04487907_105192"/>
<proteinExistence type="predicted"/>
<evidence type="ECO:0000313" key="2">
    <source>
        <dbReference type="EMBL" id="SFC55051.1"/>
    </source>
</evidence>
<name>A0A1I1K3F6_9FLAO</name>
<protein>
    <recommendedName>
        <fullName evidence="1">DUF7033 domain-containing protein</fullName>
    </recommendedName>
</protein>
<organism evidence="2 3">
    <name type="scientific">Zunongwangia mangrovi</name>
    <dbReference type="NCBI Taxonomy" id="1334022"/>
    <lineage>
        <taxon>Bacteria</taxon>
        <taxon>Pseudomonadati</taxon>
        <taxon>Bacteroidota</taxon>
        <taxon>Flavobacteriia</taxon>
        <taxon>Flavobacteriales</taxon>
        <taxon>Flavobacteriaceae</taxon>
        <taxon>Zunongwangia</taxon>
    </lineage>
</organism>
<dbReference type="EMBL" id="FOKV01000005">
    <property type="protein sequence ID" value="SFC55051.1"/>
    <property type="molecule type" value="Genomic_DNA"/>
</dbReference>
<dbReference type="RefSeq" id="WP_245758635.1">
    <property type="nucleotide sequence ID" value="NZ_FOKV01000005.1"/>
</dbReference>
<reference evidence="3" key="1">
    <citation type="submission" date="2016-10" db="EMBL/GenBank/DDBJ databases">
        <authorList>
            <person name="Varghese N."/>
            <person name="Submissions S."/>
        </authorList>
    </citation>
    <scope>NUCLEOTIDE SEQUENCE [LARGE SCALE GENOMIC DNA]</scope>
    <source>
        <strain evidence="3">DSM 24499</strain>
    </source>
</reference>
<gene>
    <name evidence="2" type="ORF">SAMN04487907_105192</name>
</gene>
<dbReference type="CDD" id="cd10931">
    <property type="entry name" value="CE4_u7"/>
    <property type="match status" value="1"/>
</dbReference>
<dbReference type="Proteomes" id="UP000199438">
    <property type="component" value="Unassembled WGS sequence"/>
</dbReference>
<dbReference type="InterPro" id="IPR054297">
    <property type="entry name" value="DUF7033"/>
</dbReference>
<feature type="domain" description="DUF7033" evidence="1">
    <location>
        <begin position="95"/>
        <end position="182"/>
    </location>
</feature>
<accession>A0A1I1K3F6</accession>
<dbReference type="AlphaFoldDB" id="A0A1I1K3F6"/>
<evidence type="ECO:0000313" key="3">
    <source>
        <dbReference type="Proteomes" id="UP000199438"/>
    </source>
</evidence>
<evidence type="ECO:0000259" key="1">
    <source>
        <dbReference type="Pfam" id="PF23019"/>
    </source>
</evidence>